<evidence type="ECO:0000256" key="1">
    <source>
        <dbReference type="SAM" id="MobiDB-lite"/>
    </source>
</evidence>
<dbReference type="Proteomes" id="UP000501128">
    <property type="component" value="Chromosome"/>
</dbReference>
<dbReference type="EMBL" id="CP051677">
    <property type="protein sequence ID" value="QJD79548.1"/>
    <property type="molecule type" value="Genomic_DNA"/>
</dbReference>
<proteinExistence type="predicted"/>
<evidence type="ECO:0000313" key="3">
    <source>
        <dbReference type="EMBL" id="QJD79548.1"/>
    </source>
</evidence>
<keyword evidence="2" id="KW-0472">Membrane</keyword>
<reference evidence="3 4" key="1">
    <citation type="submission" date="2020-04" db="EMBL/GenBank/DDBJ databases">
        <title>Genome sequencing of novel species.</title>
        <authorList>
            <person name="Heo J."/>
            <person name="Kim S.-J."/>
            <person name="Kim J.-S."/>
            <person name="Hong S.-B."/>
            <person name="Kwon S.-W."/>
        </authorList>
    </citation>
    <scope>NUCLEOTIDE SEQUENCE [LARGE SCALE GENOMIC DNA]</scope>
    <source>
        <strain evidence="3 4">CJU-R4</strain>
    </source>
</reference>
<accession>A0A7L5DSK4</accession>
<name>A0A7L5DSK4_9BACT</name>
<organism evidence="3 4">
    <name type="scientific">Spirosoma rhododendri</name>
    <dbReference type="NCBI Taxonomy" id="2728024"/>
    <lineage>
        <taxon>Bacteria</taxon>
        <taxon>Pseudomonadati</taxon>
        <taxon>Bacteroidota</taxon>
        <taxon>Cytophagia</taxon>
        <taxon>Cytophagales</taxon>
        <taxon>Cytophagaceae</taxon>
        <taxon>Spirosoma</taxon>
    </lineage>
</organism>
<evidence type="ECO:0000313" key="4">
    <source>
        <dbReference type="Proteomes" id="UP000501128"/>
    </source>
</evidence>
<feature type="transmembrane region" description="Helical" evidence="2">
    <location>
        <begin position="9"/>
        <end position="27"/>
    </location>
</feature>
<keyword evidence="2" id="KW-1133">Transmembrane helix</keyword>
<evidence type="ECO:0000256" key="2">
    <source>
        <dbReference type="SAM" id="Phobius"/>
    </source>
</evidence>
<feature type="region of interest" description="Disordered" evidence="1">
    <location>
        <begin position="56"/>
        <end position="78"/>
    </location>
</feature>
<dbReference type="KEGG" id="srho:HH216_14850"/>
<dbReference type="PROSITE" id="PS51257">
    <property type="entry name" value="PROKAR_LIPOPROTEIN"/>
    <property type="match status" value="1"/>
</dbReference>
<dbReference type="RefSeq" id="WP_169551512.1">
    <property type="nucleotide sequence ID" value="NZ_CP051677.1"/>
</dbReference>
<keyword evidence="2" id="KW-0812">Transmembrane</keyword>
<gene>
    <name evidence="3" type="ORF">HH216_14850</name>
</gene>
<keyword evidence="4" id="KW-1185">Reference proteome</keyword>
<dbReference type="AlphaFoldDB" id="A0A7L5DSK4"/>
<protein>
    <submittedName>
        <fullName evidence="3">Uncharacterized protein</fullName>
    </submittedName>
</protein>
<sequence>MSRPTKCRWIAYGLSVFVAWTSLYLLASCKPKTKPTAPAATSVPTVDTARIRLQNQADASRSAAERATKASNSTVTNYDRDTKTYDSIRVDLR</sequence>